<name>A0A2W0CCI2_9BACL</name>
<feature type="domain" description="BIG2" evidence="1">
    <location>
        <begin position="327"/>
        <end position="424"/>
    </location>
</feature>
<organism evidence="2 3">
    <name type="scientific">Paenibacillus illinoisensis</name>
    <dbReference type="NCBI Taxonomy" id="59845"/>
    <lineage>
        <taxon>Bacteria</taxon>
        <taxon>Bacillati</taxon>
        <taxon>Bacillota</taxon>
        <taxon>Bacilli</taxon>
        <taxon>Bacillales</taxon>
        <taxon>Paenibacillaceae</taxon>
        <taxon>Paenibacillus</taxon>
    </lineage>
</organism>
<dbReference type="Proteomes" id="UP000247459">
    <property type="component" value="Unassembled WGS sequence"/>
</dbReference>
<dbReference type="Pfam" id="PF02368">
    <property type="entry name" value="Big_2"/>
    <property type="match status" value="1"/>
</dbReference>
<dbReference type="EMBL" id="PRLG01000037">
    <property type="protein sequence ID" value="PYY25498.1"/>
    <property type="molecule type" value="Genomic_DNA"/>
</dbReference>
<feature type="non-terminal residue" evidence="2">
    <location>
        <position position="454"/>
    </location>
</feature>
<dbReference type="OrthoDB" id="2510810at2"/>
<dbReference type="InterPro" id="IPR003343">
    <property type="entry name" value="Big_2"/>
</dbReference>
<dbReference type="AlphaFoldDB" id="A0A2W0CCI2"/>
<comment type="caution">
    <text evidence="2">The sequence shown here is derived from an EMBL/GenBank/DDBJ whole genome shotgun (WGS) entry which is preliminary data.</text>
</comment>
<evidence type="ECO:0000313" key="2">
    <source>
        <dbReference type="EMBL" id="PYY25498.1"/>
    </source>
</evidence>
<gene>
    <name evidence="2" type="ORF">PIL02S_06486</name>
</gene>
<sequence>MFLFPRKRSLNRLLRTALVSVLLISSFSGGILSSKVNAATWSHVHQEPGSFQYLVEYGNGTFMSLGYFLDYHLSTDSVTWDNRYLGIAMEPTNLKYLKSTWYITGSSGVYKTSNPTTGWTLMSSSLASTHINDIAYNPVTDRYVLAGQDKLYSFTGSGTPEVVYVDNTIPNFYRLTYGNGMFIATTQIEGQGSKIYRSTDGLVWTQVYTTNPGQAIFDIAYGNSTFVAVGEGGRAYVSNDGENWSASTVPNYNSLTSVTYDSGEFYTVSANERVATSLNGVVWVEEWSDSSSAIDFADISIGGGRAVAVGYDSQTYDGHIKSAPAPLVNSVTVTPTNPSVVQGSTEQLTATVDVVGGASQSVTWSSSDTSGNVTVDANGLVSVAANAAPGPYTITATSTVDGTKSGSATVTVTSAPAVNSVTVTPTNPSVVQGDTEQLTAIVDVVGGAAQTVTW</sequence>
<dbReference type="InterPro" id="IPR008964">
    <property type="entry name" value="Invasin/intimin_cell_adhesion"/>
</dbReference>
<dbReference type="SUPFAM" id="SSF49373">
    <property type="entry name" value="Invasin/intimin cell-adhesion fragments"/>
    <property type="match status" value="1"/>
</dbReference>
<dbReference type="SMART" id="SM00635">
    <property type="entry name" value="BID_2"/>
    <property type="match status" value="1"/>
</dbReference>
<dbReference type="Gene3D" id="2.60.40.1080">
    <property type="match status" value="1"/>
</dbReference>
<dbReference type="InterPro" id="IPR036278">
    <property type="entry name" value="Sialidase_sf"/>
</dbReference>
<reference evidence="2 3" key="1">
    <citation type="submission" date="2018-01" db="EMBL/GenBank/DDBJ databases">
        <title>Genome sequence of the PGP bacterium Paenibacillus illinoisensis E3.</title>
        <authorList>
            <person name="Rolli E."/>
            <person name="Marasco R."/>
            <person name="Bessem C."/>
            <person name="Michoud G."/>
            <person name="Gaiarsa S."/>
            <person name="Borin S."/>
            <person name="Daffonchio D."/>
        </authorList>
    </citation>
    <scope>NUCLEOTIDE SEQUENCE [LARGE SCALE GENOMIC DNA]</scope>
    <source>
        <strain evidence="2 3">E3</strain>
    </source>
</reference>
<dbReference type="SUPFAM" id="SSF50939">
    <property type="entry name" value="Sialidases"/>
    <property type="match status" value="1"/>
</dbReference>
<evidence type="ECO:0000313" key="3">
    <source>
        <dbReference type="Proteomes" id="UP000247459"/>
    </source>
</evidence>
<accession>A0A2W0CCI2</accession>
<proteinExistence type="predicted"/>
<protein>
    <submittedName>
        <fullName evidence="2">Cell wall-surface repeat protein</fullName>
    </submittedName>
</protein>
<evidence type="ECO:0000259" key="1">
    <source>
        <dbReference type="SMART" id="SM00635"/>
    </source>
</evidence>